<evidence type="ECO:0008006" key="4">
    <source>
        <dbReference type="Google" id="ProtNLM"/>
    </source>
</evidence>
<keyword evidence="1" id="KW-0732">Signal</keyword>
<protein>
    <recommendedName>
        <fullName evidence="4">Copper chaperone PCu(A)C</fullName>
    </recommendedName>
</protein>
<reference evidence="2 3" key="1">
    <citation type="submission" date="2019-07" db="EMBL/GenBank/DDBJ databases">
        <title>Whole genome shotgun sequence of Rhodospirillum oryzae NBRC 107573.</title>
        <authorList>
            <person name="Hosoyama A."/>
            <person name="Uohara A."/>
            <person name="Ohji S."/>
            <person name="Ichikawa N."/>
        </authorList>
    </citation>
    <scope>NUCLEOTIDE SEQUENCE [LARGE SCALE GENOMIC DNA]</scope>
    <source>
        <strain evidence="2 3">NBRC 107573</strain>
    </source>
</reference>
<feature type="signal peptide" evidence="1">
    <location>
        <begin position="1"/>
        <end position="26"/>
    </location>
</feature>
<name>A0A512HAQ3_9PROT</name>
<dbReference type="Gene3D" id="2.60.40.1890">
    <property type="entry name" value="PCu(A)C copper chaperone"/>
    <property type="match status" value="1"/>
</dbReference>
<gene>
    <name evidence="2" type="ORF">ROR02_26680</name>
</gene>
<organism evidence="2 3">
    <name type="scientific">Pararhodospirillum oryzae</name>
    <dbReference type="NCBI Taxonomy" id="478448"/>
    <lineage>
        <taxon>Bacteria</taxon>
        <taxon>Pseudomonadati</taxon>
        <taxon>Pseudomonadota</taxon>
        <taxon>Alphaproteobacteria</taxon>
        <taxon>Rhodospirillales</taxon>
        <taxon>Rhodospirillaceae</taxon>
        <taxon>Pararhodospirillum</taxon>
    </lineage>
</organism>
<sequence length="159" mass="16691">MSIRSRARAVMVGLALGVGIPAWANAADSLAVDAAWVRPSATIARVAAGFFTVHNPGDGDRLIKVEAPDAGRVEVHTSAFRNGMSRQRVIPGMDIMAHSDTVLEPGGTRLLFIDLKKPLKEGDRFPVTLTFERAGVIPIDMTVQAPGPLGAAAPAAKGE</sequence>
<accession>A0A512HAQ3</accession>
<comment type="caution">
    <text evidence="2">The sequence shown here is derived from an EMBL/GenBank/DDBJ whole genome shotgun (WGS) entry which is preliminary data.</text>
</comment>
<dbReference type="Pfam" id="PF04314">
    <property type="entry name" value="PCuAC"/>
    <property type="match status" value="1"/>
</dbReference>
<evidence type="ECO:0000313" key="3">
    <source>
        <dbReference type="Proteomes" id="UP000321567"/>
    </source>
</evidence>
<proteinExistence type="predicted"/>
<dbReference type="PANTHER" id="PTHR36302">
    <property type="entry name" value="BLR7088 PROTEIN"/>
    <property type="match status" value="1"/>
</dbReference>
<dbReference type="SUPFAM" id="SSF110087">
    <property type="entry name" value="DR1885-like metal-binding protein"/>
    <property type="match status" value="1"/>
</dbReference>
<dbReference type="RefSeq" id="WP_170245118.1">
    <property type="nucleotide sequence ID" value="NZ_BJZO01000086.1"/>
</dbReference>
<evidence type="ECO:0000313" key="2">
    <source>
        <dbReference type="EMBL" id="GEO82537.1"/>
    </source>
</evidence>
<feature type="chain" id="PRO_5022106104" description="Copper chaperone PCu(A)C" evidence="1">
    <location>
        <begin position="27"/>
        <end position="159"/>
    </location>
</feature>
<dbReference type="EMBL" id="BJZO01000086">
    <property type="protein sequence ID" value="GEO82537.1"/>
    <property type="molecule type" value="Genomic_DNA"/>
</dbReference>
<dbReference type="AlphaFoldDB" id="A0A512HAQ3"/>
<dbReference type="Proteomes" id="UP000321567">
    <property type="component" value="Unassembled WGS sequence"/>
</dbReference>
<evidence type="ECO:0000256" key="1">
    <source>
        <dbReference type="SAM" id="SignalP"/>
    </source>
</evidence>
<dbReference type="PANTHER" id="PTHR36302:SF1">
    <property type="entry name" value="COPPER CHAPERONE PCU(A)C"/>
    <property type="match status" value="1"/>
</dbReference>
<keyword evidence="3" id="KW-1185">Reference proteome</keyword>
<dbReference type="InterPro" id="IPR036182">
    <property type="entry name" value="PCuAC_sf"/>
</dbReference>
<dbReference type="InterPro" id="IPR007410">
    <property type="entry name" value="LpqE-like"/>
</dbReference>
<dbReference type="InterPro" id="IPR058248">
    <property type="entry name" value="Lxx211020-like"/>
</dbReference>